<comment type="caution">
    <text evidence="2">The sequence shown here is derived from an EMBL/GenBank/DDBJ whole genome shotgun (WGS) entry which is preliminary data.</text>
</comment>
<feature type="compositionally biased region" description="Low complexity" evidence="1">
    <location>
        <begin position="10"/>
        <end position="20"/>
    </location>
</feature>
<feature type="compositionally biased region" description="Acidic residues" evidence="1">
    <location>
        <begin position="90"/>
        <end position="99"/>
    </location>
</feature>
<evidence type="ECO:0000313" key="3">
    <source>
        <dbReference type="Proteomes" id="UP001168528"/>
    </source>
</evidence>
<sequence length="177" mass="18314">MATDKENQNEEQNNINNLENGAKGAIPKIPKEDLLDLEKGAAAMDNLKRSTQHISGKTISGAGAGPGTGDTGSDFDRPGTDGLPAINDYVDPEGIADETDNTRQEDTNATVADSDLPAGGLAEGEYSSGFPGGGAVRTAEDRIPPAASNDDDAGFRPEEPLNRHKNPGSGGAAERQN</sequence>
<dbReference type="Proteomes" id="UP001168528">
    <property type="component" value="Unassembled WGS sequence"/>
</dbReference>
<dbReference type="EMBL" id="JAUKPO010000011">
    <property type="protein sequence ID" value="MDO1448366.1"/>
    <property type="molecule type" value="Genomic_DNA"/>
</dbReference>
<keyword evidence="3" id="KW-1185">Reference proteome</keyword>
<evidence type="ECO:0000256" key="1">
    <source>
        <dbReference type="SAM" id="MobiDB-lite"/>
    </source>
</evidence>
<feature type="region of interest" description="Disordered" evidence="1">
    <location>
        <begin position="49"/>
        <end position="177"/>
    </location>
</feature>
<reference evidence="2" key="1">
    <citation type="submission" date="2023-07" db="EMBL/GenBank/DDBJ databases">
        <title>The genome sequence of Rhodocytophaga aerolata KACC 12507.</title>
        <authorList>
            <person name="Zhang X."/>
        </authorList>
    </citation>
    <scope>NUCLEOTIDE SEQUENCE</scope>
    <source>
        <strain evidence="2">KACC 12507</strain>
    </source>
</reference>
<feature type="compositionally biased region" description="Basic and acidic residues" evidence="1">
    <location>
        <begin position="153"/>
        <end position="162"/>
    </location>
</feature>
<evidence type="ECO:0000313" key="2">
    <source>
        <dbReference type="EMBL" id="MDO1448366.1"/>
    </source>
</evidence>
<gene>
    <name evidence="2" type="ORF">Q0590_18970</name>
</gene>
<feature type="region of interest" description="Disordered" evidence="1">
    <location>
        <begin position="1"/>
        <end position="26"/>
    </location>
</feature>
<proteinExistence type="predicted"/>
<protein>
    <submittedName>
        <fullName evidence="2">Uncharacterized protein</fullName>
    </submittedName>
</protein>
<name>A0ABT8R8D9_9BACT</name>
<accession>A0ABT8R8D9</accession>
<dbReference type="RefSeq" id="WP_302039168.1">
    <property type="nucleotide sequence ID" value="NZ_JAUKPO010000011.1"/>
</dbReference>
<organism evidence="2 3">
    <name type="scientific">Rhodocytophaga aerolata</name>
    <dbReference type="NCBI Taxonomy" id="455078"/>
    <lineage>
        <taxon>Bacteria</taxon>
        <taxon>Pseudomonadati</taxon>
        <taxon>Bacteroidota</taxon>
        <taxon>Cytophagia</taxon>
        <taxon>Cytophagales</taxon>
        <taxon>Rhodocytophagaceae</taxon>
        <taxon>Rhodocytophaga</taxon>
    </lineage>
</organism>